<accession>A0ABQ1RN33</accession>
<keyword evidence="2" id="KW-0560">Oxidoreductase</keyword>
<dbReference type="PANTHER" id="PTHR24321">
    <property type="entry name" value="DEHYDROGENASES, SHORT CHAIN"/>
    <property type="match status" value="1"/>
</dbReference>
<evidence type="ECO:0000256" key="1">
    <source>
        <dbReference type="ARBA" id="ARBA00006484"/>
    </source>
</evidence>
<dbReference type="Gene3D" id="3.40.50.720">
    <property type="entry name" value="NAD(P)-binding Rossmann-like Domain"/>
    <property type="match status" value="1"/>
</dbReference>
<dbReference type="RefSeq" id="WP_099036299.1">
    <property type="nucleotide sequence ID" value="NZ_BMGJ01000013.1"/>
</dbReference>
<dbReference type="EMBL" id="BMGJ01000013">
    <property type="protein sequence ID" value="GGD72526.1"/>
    <property type="molecule type" value="Genomic_DNA"/>
</dbReference>
<gene>
    <name evidence="3" type="primary">ptmA</name>
    <name evidence="3" type="ORF">GCM10011357_29430</name>
</gene>
<dbReference type="NCBIfam" id="NF006619">
    <property type="entry name" value="PRK09186.1"/>
    <property type="match status" value="1"/>
</dbReference>
<organism evidence="3 4">
    <name type="scientific">Lacimicrobium alkaliphilum</name>
    <dbReference type="NCBI Taxonomy" id="1526571"/>
    <lineage>
        <taxon>Bacteria</taxon>
        <taxon>Pseudomonadati</taxon>
        <taxon>Pseudomonadota</taxon>
        <taxon>Gammaproteobacteria</taxon>
        <taxon>Alteromonadales</taxon>
        <taxon>Alteromonadaceae</taxon>
        <taxon>Lacimicrobium</taxon>
    </lineage>
</organism>
<evidence type="ECO:0000256" key="2">
    <source>
        <dbReference type="ARBA" id="ARBA00023002"/>
    </source>
</evidence>
<protein>
    <submittedName>
        <fullName evidence="3">SDR family oxidoreductase</fullName>
    </submittedName>
</protein>
<dbReference type="InterPro" id="IPR002347">
    <property type="entry name" value="SDR_fam"/>
</dbReference>
<dbReference type="Proteomes" id="UP000614272">
    <property type="component" value="Unassembled WGS sequence"/>
</dbReference>
<comment type="similarity">
    <text evidence="1">Belongs to the short-chain dehydrogenases/reductases (SDR) family.</text>
</comment>
<dbReference type="SUPFAM" id="SSF51735">
    <property type="entry name" value="NAD(P)-binding Rossmann-fold domains"/>
    <property type="match status" value="1"/>
</dbReference>
<proteinExistence type="inferred from homology"/>
<sequence>MSTIILDNKTILVAGAGGRLGKEIVAALLKAGAKVVATDYDAQALELLIKAHSFSPWLTTQRVDITDPDSIRNAFNHAVTEFGRLDGAINTAYPRSKNYGHHFFDVTFDDFNANLTDHLGGFFVFMQQCAKYAIEQDTEFTLVNLSSIYGVIAPKFSVYQDTEMTMPVEYAAIKSALQHITSYVTAYTKGSHFRANCVSPGGIEAGQNQQFIEQYKALCNSKGMLNSEDIVGTVLFLCSDASRYVKGQNIVVDDGFSI</sequence>
<dbReference type="Pfam" id="PF13561">
    <property type="entry name" value="adh_short_C2"/>
    <property type="match status" value="1"/>
</dbReference>
<dbReference type="InterPro" id="IPR036291">
    <property type="entry name" value="NAD(P)-bd_dom_sf"/>
</dbReference>
<comment type="caution">
    <text evidence="3">The sequence shown here is derived from an EMBL/GenBank/DDBJ whole genome shotgun (WGS) entry which is preliminary data.</text>
</comment>
<evidence type="ECO:0000313" key="4">
    <source>
        <dbReference type="Proteomes" id="UP000614272"/>
    </source>
</evidence>
<reference evidence="4" key="1">
    <citation type="journal article" date="2019" name="Int. J. Syst. Evol. Microbiol.">
        <title>The Global Catalogue of Microorganisms (GCM) 10K type strain sequencing project: providing services to taxonomists for standard genome sequencing and annotation.</title>
        <authorList>
            <consortium name="The Broad Institute Genomics Platform"/>
            <consortium name="The Broad Institute Genome Sequencing Center for Infectious Disease"/>
            <person name="Wu L."/>
            <person name="Ma J."/>
        </authorList>
    </citation>
    <scope>NUCLEOTIDE SEQUENCE [LARGE SCALE GENOMIC DNA]</scope>
    <source>
        <strain evidence="4">CGMCC 1.12923</strain>
    </source>
</reference>
<name>A0ABQ1RN33_9ALTE</name>
<dbReference type="PRINTS" id="PR00081">
    <property type="entry name" value="GDHRDH"/>
</dbReference>
<dbReference type="PANTHER" id="PTHR24321:SF8">
    <property type="entry name" value="ESTRADIOL 17-BETA-DEHYDROGENASE 8-RELATED"/>
    <property type="match status" value="1"/>
</dbReference>
<evidence type="ECO:0000313" key="3">
    <source>
        <dbReference type="EMBL" id="GGD72526.1"/>
    </source>
</evidence>
<keyword evidence="4" id="KW-1185">Reference proteome</keyword>